<gene>
    <name evidence="6" type="ORF">A2U01_0003298</name>
</gene>
<protein>
    <submittedName>
        <fullName evidence="6">Uncharacterized protein</fullName>
    </submittedName>
</protein>
<dbReference type="PANTHER" id="PTHR12953">
    <property type="entry name" value="MEMBRANE PROTEIN CH1 RELATED"/>
    <property type="match status" value="1"/>
</dbReference>
<dbReference type="GO" id="GO:0016020">
    <property type="term" value="C:membrane"/>
    <property type="evidence" value="ECO:0007669"/>
    <property type="project" value="UniProtKB-SubCell"/>
</dbReference>
<evidence type="ECO:0000256" key="4">
    <source>
        <dbReference type="ARBA" id="ARBA00023136"/>
    </source>
</evidence>
<reference evidence="6 7" key="1">
    <citation type="journal article" date="2018" name="Front. Plant Sci.">
        <title>Red Clover (Trifolium pratense) and Zigzag Clover (T. medium) - A Picture of Genomic Similarities and Differences.</title>
        <authorList>
            <person name="Dluhosova J."/>
            <person name="Istvanek J."/>
            <person name="Nedelnik J."/>
            <person name="Repkova J."/>
        </authorList>
    </citation>
    <scope>NUCLEOTIDE SEQUENCE [LARGE SCALE GENOMIC DNA]</scope>
    <source>
        <strain evidence="7">cv. 10/8</strain>
        <tissue evidence="6">Leaf</tissue>
    </source>
</reference>
<dbReference type="PANTHER" id="PTHR12953:SF0">
    <property type="entry name" value="SUN DOMAIN-CONTAINING OSSIFICATION FACTOR"/>
    <property type="match status" value="1"/>
</dbReference>
<name>A0A392M541_9FABA</name>
<accession>A0A392M541</accession>
<evidence type="ECO:0000256" key="3">
    <source>
        <dbReference type="ARBA" id="ARBA00022989"/>
    </source>
</evidence>
<feature type="compositionally biased region" description="Basic and acidic residues" evidence="5">
    <location>
        <begin position="52"/>
        <end position="61"/>
    </location>
</feature>
<dbReference type="GO" id="GO:0034975">
    <property type="term" value="P:protein folding in endoplasmic reticulum"/>
    <property type="evidence" value="ECO:0007669"/>
    <property type="project" value="TreeGrafter"/>
</dbReference>
<evidence type="ECO:0000313" key="7">
    <source>
        <dbReference type="Proteomes" id="UP000265520"/>
    </source>
</evidence>
<dbReference type="Proteomes" id="UP000265520">
    <property type="component" value="Unassembled WGS sequence"/>
</dbReference>
<sequence>MLEDLIYAQDNVEKKVAIASSDRNLFEEDGDEDIWKINSDTTSETSSANDESVDRKNVPDPIEETRQQIGRMPGDTVLKILMEKVRYLDLNLSVLELYLEDLNSRYVKILKEYGKEIGEKDIVLQMIKEDIRSFLVRQDIIMKDVGDLDSWKSQFSAQLDHIQRDNAVLSSDNIDDN</sequence>
<keyword evidence="7" id="KW-1185">Reference proteome</keyword>
<comment type="caution">
    <text evidence="6">The sequence shown here is derived from an EMBL/GenBank/DDBJ whole genome shotgun (WGS) entry which is preliminary data.</text>
</comment>
<keyword evidence="4" id="KW-0472">Membrane</keyword>
<dbReference type="GO" id="GO:0005737">
    <property type="term" value="C:cytoplasm"/>
    <property type="evidence" value="ECO:0007669"/>
    <property type="project" value="TreeGrafter"/>
</dbReference>
<evidence type="ECO:0000313" key="6">
    <source>
        <dbReference type="EMBL" id="MCH82490.1"/>
    </source>
</evidence>
<feature type="region of interest" description="Disordered" evidence="5">
    <location>
        <begin position="36"/>
        <end position="61"/>
    </location>
</feature>
<dbReference type="AlphaFoldDB" id="A0A392M541"/>
<dbReference type="EMBL" id="LXQA010003757">
    <property type="protein sequence ID" value="MCH82490.1"/>
    <property type="molecule type" value="Genomic_DNA"/>
</dbReference>
<keyword evidence="2" id="KW-0812">Transmembrane</keyword>
<dbReference type="InterPro" id="IPR045120">
    <property type="entry name" value="Suco/Slp1-like"/>
</dbReference>
<organism evidence="6 7">
    <name type="scientific">Trifolium medium</name>
    <dbReference type="NCBI Taxonomy" id="97028"/>
    <lineage>
        <taxon>Eukaryota</taxon>
        <taxon>Viridiplantae</taxon>
        <taxon>Streptophyta</taxon>
        <taxon>Embryophyta</taxon>
        <taxon>Tracheophyta</taxon>
        <taxon>Spermatophyta</taxon>
        <taxon>Magnoliopsida</taxon>
        <taxon>eudicotyledons</taxon>
        <taxon>Gunneridae</taxon>
        <taxon>Pentapetalae</taxon>
        <taxon>rosids</taxon>
        <taxon>fabids</taxon>
        <taxon>Fabales</taxon>
        <taxon>Fabaceae</taxon>
        <taxon>Papilionoideae</taxon>
        <taxon>50 kb inversion clade</taxon>
        <taxon>NPAAA clade</taxon>
        <taxon>Hologalegina</taxon>
        <taxon>IRL clade</taxon>
        <taxon>Trifolieae</taxon>
        <taxon>Trifolium</taxon>
    </lineage>
</organism>
<feature type="compositionally biased region" description="Polar residues" evidence="5">
    <location>
        <begin position="38"/>
        <end position="50"/>
    </location>
</feature>
<evidence type="ECO:0000256" key="1">
    <source>
        <dbReference type="ARBA" id="ARBA00004370"/>
    </source>
</evidence>
<keyword evidence="3" id="KW-1133">Transmembrane helix</keyword>
<proteinExistence type="predicted"/>
<comment type="subcellular location">
    <subcellularLocation>
        <location evidence="1">Membrane</location>
    </subcellularLocation>
</comment>
<evidence type="ECO:0000256" key="5">
    <source>
        <dbReference type="SAM" id="MobiDB-lite"/>
    </source>
</evidence>
<evidence type="ECO:0000256" key="2">
    <source>
        <dbReference type="ARBA" id="ARBA00022692"/>
    </source>
</evidence>